<dbReference type="Proteomes" id="UP000027920">
    <property type="component" value="Unassembled WGS sequence"/>
</dbReference>
<dbReference type="EMBL" id="AMGV01000008">
    <property type="protein sequence ID" value="KEF55029.1"/>
    <property type="molecule type" value="Genomic_DNA"/>
</dbReference>
<dbReference type="GO" id="GO:0005737">
    <property type="term" value="C:cytoplasm"/>
    <property type="evidence" value="ECO:0007669"/>
    <property type="project" value="TreeGrafter"/>
</dbReference>
<dbReference type="RefSeq" id="XP_013257619.1">
    <property type="nucleotide sequence ID" value="XM_013402165.1"/>
</dbReference>
<evidence type="ECO:0000313" key="3">
    <source>
        <dbReference type="EMBL" id="KEF55029.1"/>
    </source>
</evidence>
<accession>A0A072P4J4</accession>
<dbReference type="FunFam" id="3.40.50.720:FF:000556">
    <property type="entry name" value="Proline utilization protein PrnX-like protein"/>
    <property type="match status" value="1"/>
</dbReference>
<evidence type="ECO:0000313" key="4">
    <source>
        <dbReference type="Proteomes" id="UP000027920"/>
    </source>
</evidence>
<dbReference type="InterPro" id="IPR036291">
    <property type="entry name" value="NAD(P)-bd_dom_sf"/>
</dbReference>
<dbReference type="VEuPathDB" id="FungiDB:A1O9_08682"/>
<reference evidence="3 4" key="1">
    <citation type="submission" date="2013-03" db="EMBL/GenBank/DDBJ databases">
        <title>The Genome Sequence of Exophiala aquamarina CBS 119918.</title>
        <authorList>
            <consortium name="The Broad Institute Genomics Platform"/>
            <person name="Cuomo C."/>
            <person name="de Hoog S."/>
            <person name="Gorbushina A."/>
            <person name="Walker B."/>
            <person name="Young S.K."/>
            <person name="Zeng Q."/>
            <person name="Gargeya S."/>
            <person name="Fitzgerald M."/>
            <person name="Haas B."/>
            <person name="Abouelleil A."/>
            <person name="Allen A.W."/>
            <person name="Alvarado L."/>
            <person name="Arachchi H.M."/>
            <person name="Berlin A.M."/>
            <person name="Chapman S.B."/>
            <person name="Gainer-Dewar J."/>
            <person name="Goldberg J."/>
            <person name="Griggs A."/>
            <person name="Gujja S."/>
            <person name="Hansen M."/>
            <person name="Howarth C."/>
            <person name="Imamovic A."/>
            <person name="Ireland A."/>
            <person name="Larimer J."/>
            <person name="McCowan C."/>
            <person name="Murphy C."/>
            <person name="Pearson M."/>
            <person name="Poon T.W."/>
            <person name="Priest M."/>
            <person name="Roberts A."/>
            <person name="Saif S."/>
            <person name="Shea T."/>
            <person name="Sisk P."/>
            <person name="Sykes S."/>
            <person name="Wortman J."/>
            <person name="Nusbaum C."/>
            <person name="Birren B."/>
        </authorList>
    </citation>
    <scope>NUCLEOTIDE SEQUENCE [LARGE SCALE GENOMIC DNA]</scope>
    <source>
        <strain evidence="3 4">CBS 119918</strain>
    </source>
</reference>
<name>A0A072P4J4_9EURO</name>
<dbReference type="HOGENOM" id="CLU_042088_0_1_1"/>
<feature type="compositionally biased region" description="Low complexity" evidence="2">
    <location>
        <begin position="92"/>
        <end position="113"/>
    </location>
</feature>
<dbReference type="InterPro" id="IPR003462">
    <property type="entry name" value="ODC_Mu_crystall"/>
</dbReference>
<dbReference type="AlphaFoldDB" id="A0A072P4J4"/>
<comment type="similarity">
    <text evidence="1">Belongs to the ornithine cyclodeaminase/mu-crystallin family.</text>
</comment>
<dbReference type="GeneID" id="25283593"/>
<dbReference type="Gene3D" id="3.30.1780.10">
    <property type="entry name" value="ornithine cyclodeaminase, domain 1"/>
    <property type="match status" value="1"/>
</dbReference>
<dbReference type="OrthoDB" id="41492at2759"/>
<evidence type="ECO:0000256" key="2">
    <source>
        <dbReference type="SAM" id="MobiDB-lite"/>
    </source>
</evidence>
<protein>
    <recommendedName>
        <fullName evidence="5">Ornithine cyclodeaminase</fullName>
    </recommendedName>
</protein>
<feature type="region of interest" description="Disordered" evidence="2">
    <location>
        <begin position="88"/>
        <end position="161"/>
    </location>
</feature>
<proteinExistence type="inferred from homology"/>
<sequence length="445" mass="48219">MPLTVLTDAEVKSLLLTLTKQDIEDLQGSLAEALHSYSTGDTNSPCASSYQPQRTVIKKRGVTTIFSPASTGTSVGMKIVSLEKLERRSSKKSSISSQTGSVSGSSSLRSTTSDLASMSLSPAQTTSSSGSRDSIDGASFQPPASISSNQSTTPKGSVTILDSSGNPMGIVNAEELTAFRTALAATMLVKKRNVVHTVTVFGAGKQAYWHIRLALLLRGDEIKHVNIINRSFERSIKLMKSFQVTDDSFDKWRKDIKFSAMSPEFGEYGRLLKEEVRKADVIFCCTPSIDPLFPAEFLTSREGQRKGRYISAIGSYAPHMCEIHPDVFKAAVQPDHGHHHHKHAKQGGVIVVDSLESSLKEAGEIIQAKLKPEHLVEIGELVMIKKAATKEIDAGGPGEQGLLDWLIRGNVIYKSVGMGLMDLVVGGDVIRLAKERDIGTTIEDF</sequence>
<evidence type="ECO:0000256" key="1">
    <source>
        <dbReference type="ARBA" id="ARBA00008903"/>
    </source>
</evidence>
<evidence type="ECO:0008006" key="5">
    <source>
        <dbReference type="Google" id="ProtNLM"/>
    </source>
</evidence>
<dbReference type="STRING" id="1182545.A0A072P4J4"/>
<dbReference type="PANTHER" id="PTHR13812">
    <property type="entry name" value="KETIMINE REDUCTASE MU-CRYSTALLIN"/>
    <property type="match status" value="1"/>
</dbReference>
<dbReference type="Gene3D" id="3.40.50.720">
    <property type="entry name" value="NAD(P)-binding Rossmann-like Domain"/>
    <property type="match status" value="1"/>
</dbReference>
<dbReference type="SUPFAM" id="SSF51735">
    <property type="entry name" value="NAD(P)-binding Rossmann-fold domains"/>
    <property type="match status" value="1"/>
</dbReference>
<feature type="compositionally biased region" description="Polar residues" evidence="2">
    <location>
        <begin position="114"/>
        <end position="132"/>
    </location>
</feature>
<dbReference type="Pfam" id="PF02423">
    <property type="entry name" value="OCD_Mu_crystall"/>
    <property type="match status" value="1"/>
</dbReference>
<organism evidence="3 4">
    <name type="scientific">Exophiala aquamarina CBS 119918</name>
    <dbReference type="NCBI Taxonomy" id="1182545"/>
    <lineage>
        <taxon>Eukaryota</taxon>
        <taxon>Fungi</taxon>
        <taxon>Dikarya</taxon>
        <taxon>Ascomycota</taxon>
        <taxon>Pezizomycotina</taxon>
        <taxon>Eurotiomycetes</taxon>
        <taxon>Chaetothyriomycetidae</taxon>
        <taxon>Chaetothyriales</taxon>
        <taxon>Herpotrichiellaceae</taxon>
        <taxon>Exophiala</taxon>
    </lineage>
</organism>
<dbReference type="PANTHER" id="PTHR13812:SF19">
    <property type="entry name" value="KETIMINE REDUCTASE MU-CRYSTALLIN"/>
    <property type="match status" value="1"/>
</dbReference>
<feature type="compositionally biased region" description="Polar residues" evidence="2">
    <location>
        <begin position="142"/>
        <end position="161"/>
    </location>
</feature>
<dbReference type="InterPro" id="IPR023401">
    <property type="entry name" value="ODC_N"/>
</dbReference>
<gene>
    <name evidence="3" type="ORF">A1O9_08682</name>
</gene>
<keyword evidence="4" id="KW-1185">Reference proteome</keyword>
<comment type="caution">
    <text evidence="3">The sequence shown here is derived from an EMBL/GenBank/DDBJ whole genome shotgun (WGS) entry which is preliminary data.</text>
</comment>